<dbReference type="SUPFAM" id="SSF81383">
    <property type="entry name" value="F-box domain"/>
    <property type="match status" value="1"/>
</dbReference>
<dbReference type="Pfam" id="PF12937">
    <property type="entry name" value="F-box-like"/>
    <property type="match status" value="1"/>
</dbReference>
<dbReference type="Proteomes" id="UP000734854">
    <property type="component" value="Unassembled WGS sequence"/>
</dbReference>
<comment type="caution">
    <text evidence="2">The sequence shown here is derived from an EMBL/GenBank/DDBJ whole genome shotgun (WGS) entry which is preliminary data.</text>
</comment>
<protein>
    <recommendedName>
        <fullName evidence="1">F-box domain-containing protein</fullName>
    </recommendedName>
</protein>
<dbReference type="InterPro" id="IPR036047">
    <property type="entry name" value="F-box-like_dom_sf"/>
</dbReference>
<name>A0A8J5L8R2_ZINOF</name>
<evidence type="ECO:0000259" key="1">
    <source>
        <dbReference type="Pfam" id="PF12937"/>
    </source>
</evidence>
<feature type="domain" description="F-box" evidence="1">
    <location>
        <begin position="43"/>
        <end position="77"/>
    </location>
</feature>
<accession>A0A8J5L8R2</accession>
<dbReference type="InterPro" id="IPR044809">
    <property type="entry name" value="AUF1-like"/>
</dbReference>
<keyword evidence="3" id="KW-1185">Reference proteome</keyword>
<proteinExistence type="predicted"/>
<organism evidence="2 3">
    <name type="scientific">Zingiber officinale</name>
    <name type="common">Ginger</name>
    <name type="synonym">Amomum zingiber</name>
    <dbReference type="NCBI Taxonomy" id="94328"/>
    <lineage>
        <taxon>Eukaryota</taxon>
        <taxon>Viridiplantae</taxon>
        <taxon>Streptophyta</taxon>
        <taxon>Embryophyta</taxon>
        <taxon>Tracheophyta</taxon>
        <taxon>Spermatophyta</taxon>
        <taxon>Magnoliopsida</taxon>
        <taxon>Liliopsida</taxon>
        <taxon>Zingiberales</taxon>
        <taxon>Zingiberaceae</taxon>
        <taxon>Zingiber</taxon>
    </lineage>
</organism>
<evidence type="ECO:0000313" key="3">
    <source>
        <dbReference type="Proteomes" id="UP000734854"/>
    </source>
</evidence>
<dbReference type="Gene3D" id="3.80.10.10">
    <property type="entry name" value="Ribonuclease Inhibitor"/>
    <property type="match status" value="1"/>
</dbReference>
<dbReference type="SUPFAM" id="SSF52047">
    <property type="entry name" value="RNI-like"/>
    <property type="match status" value="1"/>
</dbReference>
<dbReference type="EMBL" id="JACMSC010000006">
    <property type="protein sequence ID" value="KAG6518221.1"/>
    <property type="molecule type" value="Genomic_DNA"/>
</dbReference>
<evidence type="ECO:0000313" key="2">
    <source>
        <dbReference type="EMBL" id="KAG6518221.1"/>
    </source>
</evidence>
<dbReference type="PANTHER" id="PTHR31215">
    <property type="entry name" value="OS05G0510400 PROTEIN-RELATED"/>
    <property type="match status" value="1"/>
</dbReference>
<dbReference type="InterPro" id="IPR001810">
    <property type="entry name" value="F-box_dom"/>
</dbReference>
<sequence length="473" mass="53041">MDPENYCNDKLSLGGWVASFHGSFLKENAGIVVRRSSSMGLEDFPSPILVDILSRVGDSTDLARCRLTCRTLRSLSYEARSIRLFCSRERALRSSVPGTVDLHPAFKSVVCNLASLLSSVHSPLSLSLAAERPDCVPAGEIDDGDELYFTDSPFLSRWIPLISARLQSLSIHDYWLQSCWRPSRALPLISIFCSELLNLEIRNAWLSVKELMPMQTLTSLNLNYIRLDDENLEKVNECFPSLQVLNLIDVGGLKEPKIQLLQLRTFTWTVSNFVVSLTVDAPKLVELKLTCVEPKAVHLQTPLLLNLDITIKKVEVIKVDKLHNLRVLRVESSQLGNLSQVFAESRTIKRLEMELYDPACVINTEQCSVSLSDTFPDIEELTIGEKAWFLLPQIVRIKGELVSLKKLVVHESTTELDGAIISSKLSILAHSHVCQVVMVIPATAPIEGRVCAISKCINDFPNIRWEYVTKEIK</sequence>
<dbReference type="AlphaFoldDB" id="A0A8J5L8R2"/>
<reference evidence="2 3" key="1">
    <citation type="submission" date="2020-08" db="EMBL/GenBank/DDBJ databases">
        <title>Plant Genome Project.</title>
        <authorList>
            <person name="Zhang R.-G."/>
        </authorList>
    </citation>
    <scope>NUCLEOTIDE SEQUENCE [LARGE SCALE GENOMIC DNA]</scope>
    <source>
        <tissue evidence="2">Rhizome</tissue>
    </source>
</reference>
<dbReference type="InterPro" id="IPR032675">
    <property type="entry name" value="LRR_dom_sf"/>
</dbReference>
<gene>
    <name evidence="2" type="ORF">ZIOFF_021625</name>
</gene>